<dbReference type="WBParaSite" id="RSKR_0001129400.1">
    <property type="protein sequence ID" value="RSKR_0001129400.1"/>
    <property type="gene ID" value="RSKR_0001129400"/>
</dbReference>
<proteinExistence type="predicted"/>
<reference evidence="2" key="1">
    <citation type="submission" date="2016-11" db="UniProtKB">
        <authorList>
            <consortium name="WormBaseParasite"/>
        </authorList>
    </citation>
    <scope>IDENTIFICATION</scope>
    <source>
        <strain evidence="2">KR3021</strain>
    </source>
</reference>
<accession>A0AC35UF82</accession>
<organism evidence="1 2">
    <name type="scientific">Rhabditophanes sp. KR3021</name>
    <dbReference type="NCBI Taxonomy" id="114890"/>
    <lineage>
        <taxon>Eukaryota</taxon>
        <taxon>Metazoa</taxon>
        <taxon>Ecdysozoa</taxon>
        <taxon>Nematoda</taxon>
        <taxon>Chromadorea</taxon>
        <taxon>Rhabditida</taxon>
        <taxon>Tylenchina</taxon>
        <taxon>Panagrolaimomorpha</taxon>
        <taxon>Strongyloidoidea</taxon>
        <taxon>Alloionematidae</taxon>
        <taxon>Rhabditophanes</taxon>
    </lineage>
</organism>
<dbReference type="Proteomes" id="UP000095286">
    <property type="component" value="Unplaced"/>
</dbReference>
<sequence>MFVGYEFCIILGSPILFLIGGFIFCREKMFEEYKFNHKITQVLFAITFSLSCTMFELIIFEILDILNYTSRFAYWKVVLYIMLFMVIVVLPIAISFSFFKAICSTRSYVVPLTTVSYIAYIFMFWKIGENFPFLNSKYALFSIEQAISRVGIIGVTVMAFLSGFGAINYPYSTMTIFLKPVTALNIANMDRKIKQNASMVSTKKFKYQQLEDDLNRSAFTRANDANTSILNRFLNSVSNTNSIVKSQMEELRNDIYNLEEFGKYLEIEYKDQKYWKDRADFSKTFQGMYFNVLGYFFSVYCVWKIFISAVNIIFNRVGKVDPVTKLIEITVKHMQYDLDVSFWSQQLSFIIVGIIGFTSVRGLLLTMSKFIYAISSKKYAHVLVLCMAQIMGMYFVSSVLLIRMNMPNFYRKIITEVLGNLQFNFYHRWFDVIFLLSSSIFAIPFLYLAHKNAPIKNEA</sequence>
<protein>
    <submittedName>
        <fullName evidence="2">Golgi pH regulator</fullName>
    </submittedName>
</protein>
<name>A0AC35UF82_9BILA</name>
<evidence type="ECO:0000313" key="2">
    <source>
        <dbReference type="WBParaSite" id="RSKR_0001129400.1"/>
    </source>
</evidence>
<evidence type="ECO:0000313" key="1">
    <source>
        <dbReference type="Proteomes" id="UP000095286"/>
    </source>
</evidence>